<evidence type="ECO:0000259" key="3">
    <source>
        <dbReference type="PROSITE" id="PS50893"/>
    </source>
</evidence>
<evidence type="ECO:0000313" key="5">
    <source>
        <dbReference type="Proteomes" id="UP000316092"/>
    </source>
</evidence>
<dbReference type="InterPro" id="IPR017871">
    <property type="entry name" value="ABC_transporter-like_CS"/>
</dbReference>
<dbReference type="InterPro" id="IPR003593">
    <property type="entry name" value="AAA+_ATPase"/>
</dbReference>
<dbReference type="Gene3D" id="3.40.50.300">
    <property type="entry name" value="P-loop containing nucleotide triphosphate hydrolases"/>
    <property type="match status" value="2"/>
</dbReference>
<keyword evidence="5" id="KW-1185">Reference proteome</keyword>
<evidence type="ECO:0000256" key="1">
    <source>
        <dbReference type="ARBA" id="ARBA00022741"/>
    </source>
</evidence>
<proteinExistence type="predicted"/>
<dbReference type="InterPro" id="IPR003439">
    <property type="entry name" value="ABC_transporter-like_ATP-bd"/>
</dbReference>
<keyword evidence="2 4" id="KW-0067">ATP-binding</keyword>
<reference evidence="4 5" key="1">
    <citation type="submission" date="2019-07" db="EMBL/GenBank/DDBJ databases">
        <title>Deinococcus detaillus sp. nov., isolated from humus soil in Antarctica.</title>
        <authorList>
            <person name="Zhang K."/>
        </authorList>
    </citation>
    <scope>NUCLEOTIDE SEQUENCE [LARGE SCALE GENOMIC DNA]</scope>
    <source>
        <strain evidence="4 5">H1</strain>
    </source>
</reference>
<dbReference type="PROSITE" id="PS50893">
    <property type="entry name" value="ABC_TRANSPORTER_2"/>
    <property type="match status" value="2"/>
</dbReference>
<feature type="domain" description="ABC transporter" evidence="3">
    <location>
        <begin position="12"/>
        <end position="254"/>
    </location>
</feature>
<evidence type="ECO:0000313" key="4">
    <source>
        <dbReference type="EMBL" id="TSA83863.1"/>
    </source>
</evidence>
<dbReference type="GO" id="GO:0016887">
    <property type="term" value="F:ATP hydrolysis activity"/>
    <property type="evidence" value="ECO:0007669"/>
    <property type="project" value="InterPro"/>
</dbReference>
<comment type="caution">
    <text evidence="4">The sequence shown here is derived from an EMBL/GenBank/DDBJ whole genome shotgun (WGS) entry which is preliminary data.</text>
</comment>
<name>A0A553UUJ5_9DEIO</name>
<dbReference type="GO" id="GO:0005524">
    <property type="term" value="F:ATP binding"/>
    <property type="evidence" value="ECO:0007669"/>
    <property type="project" value="UniProtKB-KW"/>
</dbReference>
<keyword evidence="1" id="KW-0547">Nucleotide-binding</keyword>
<protein>
    <submittedName>
        <fullName evidence="4">ATP-binding cassette domain-containing protein</fullName>
    </submittedName>
</protein>
<dbReference type="SMART" id="SM00382">
    <property type="entry name" value="AAA"/>
    <property type="match status" value="2"/>
</dbReference>
<gene>
    <name evidence="4" type="ORF">FNU79_11600</name>
</gene>
<dbReference type="Proteomes" id="UP000316092">
    <property type="component" value="Unassembled WGS sequence"/>
</dbReference>
<dbReference type="PROSITE" id="PS00211">
    <property type="entry name" value="ABC_TRANSPORTER_1"/>
    <property type="match status" value="2"/>
</dbReference>
<dbReference type="AlphaFoldDB" id="A0A553UUJ5"/>
<accession>A0A553UUJ5</accession>
<dbReference type="RefSeq" id="WP_143720998.1">
    <property type="nucleotide sequence ID" value="NZ_VKDB01000012.1"/>
</dbReference>
<organism evidence="4 5">
    <name type="scientific">Deinococcus detaillensis</name>
    <dbReference type="NCBI Taxonomy" id="2592048"/>
    <lineage>
        <taxon>Bacteria</taxon>
        <taxon>Thermotogati</taxon>
        <taxon>Deinococcota</taxon>
        <taxon>Deinococci</taxon>
        <taxon>Deinococcales</taxon>
        <taxon>Deinococcaceae</taxon>
        <taxon>Deinococcus</taxon>
    </lineage>
</organism>
<dbReference type="OrthoDB" id="9809450at2"/>
<evidence type="ECO:0000256" key="2">
    <source>
        <dbReference type="ARBA" id="ARBA00022840"/>
    </source>
</evidence>
<dbReference type="PANTHER" id="PTHR43158:SF2">
    <property type="entry name" value="SKFA PEPTIDE EXPORT ATP-BINDING PROTEIN SKFE"/>
    <property type="match status" value="1"/>
</dbReference>
<dbReference type="InterPro" id="IPR027417">
    <property type="entry name" value="P-loop_NTPase"/>
</dbReference>
<dbReference type="PANTHER" id="PTHR43158">
    <property type="entry name" value="SKFA PEPTIDE EXPORT ATP-BINDING PROTEIN SKFE"/>
    <property type="match status" value="1"/>
</dbReference>
<dbReference type="Pfam" id="PF00005">
    <property type="entry name" value="ABC_tran"/>
    <property type="match status" value="2"/>
</dbReference>
<dbReference type="EMBL" id="VKDB01000012">
    <property type="protein sequence ID" value="TSA83863.1"/>
    <property type="molecule type" value="Genomic_DNA"/>
</dbReference>
<feature type="domain" description="ABC transporter" evidence="3">
    <location>
        <begin position="262"/>
        <end position="480"/>
    </location>
</feature>
<sequence>MTAQRAEARPEQPLAELIGVSTGRGVPPLQNVTFSLRPGEAWLISGPNGGGKSTFLKLLRGELSPTQGKRSYFLGGQPRTSAVRAMKALALVSPEQEAFYLTRDWVQTVADVLLSGYSGDTLRLWEASPEAAARLAEVSAQVGLQALLERDFRTLSHGQRRRALLGRALMPRPAALLLDEFTDGLSVTARRELRGVLESVAAQGVAVVLVTHRPEEAPQLAWKHAHIAAGKLIVDAPPPALPSRPAAFELTAPAQEKGRVLVQLEQAEVYRNGHHALGPITWTWREGQHWLVTGENGCGKSTLARLVAGEFHPALGGRVSRPFLRRDLLSERQQHIGLLGAELAIRQRRDWSGREVIGSAFGGTEGFTHPLSAEQQEQVEGLAERLGAADLLSRSAETLSQGQLRRLLLGRALIHRPKLLIVDEGLDFLDVAARKEVLALLGEMMAGGTHLLVIAHREEDAPVGMTHHLKLEAGRVVGLLPSP</sequence>
<dbReference type="SUPFAM" id="SSF52540">
    <property type="entry name" value="P-loop containing nucleoside triphosphate hydrolases"/>
    <property type="match status" value="2"/>
</dbReference>